<name>A0A5D3CWB0_CUCMM</name>
<evidence type="ECO:0000313" key="3">
    <source>
        <dbReference type="Proteomes" id="UP000321393"/>
    </source>
</evidence>
<evidence type="ECO:0008006" key="5">
    <source>
        <dbReference type="Google" id="ProtNLM"/>
    </source>
</evidence>
<dbReference type="Proteomes" id="UP000321393">
    <property type="component" value="Unassembled WGS sequence"/>
</dbReference>
<dbReference type="Proteomes" id="UP000321947">
    <property type="component" value="Unassembled WGS sequence"/>
</dbReference>
<accession>A0A5D3CWB0</accession>
<comment type="caution">
    <text evidence="2">The sequence shown here is derived from an EMBL/GenBank/DDBJ whole genome shotgun (WGS) entry which is preliminary data.</text>
</comment>
<evidence type="ECO:0000313" key="1">
    <source>
        <dbReference type="EMBL" id="KAA0061353.1"/>
    </source>
</evidence>
<protein>
    <recommendedName>
        <fullName evidence="5">Reverse transcriptase</fullName>
    </recommendedName>
</protein>
<sequence>MRLIMRWGCAPTEWAPDRIRKSKIECSRKEVYCVRKRNARSSTLFEGLETIPTRWQEFLAEFDFEFEHKKGSSNQAADALSRKQEHAAICPLAHLWGSEIGGSIRDTLR</sequence>
<gene>
    <name evidence="2" type="ORF">E5676_scaffold692G00350</name>
    <name evidence="1" type="ORF">E6C27_scaffold749G00360</name>
</gene>
<dbReference type="AlphaFoldDB" id="A0A5D3CWB0"/>
<proteinExistence type="predicted"/>
<evidence type="ECO:0000313" key="4">
    <source>
        <dbReference type="Proteomes" id="UP000321947"/>
    </source>
</evidence>
<reference evidence="3 4" key="1">
    <citation type="submission" date="2019-08" db="EMBL/GenBank/DDBJ databases">
        <title>Draft genome sequences of two oriental melons (Cucumis melo L. var makuwa).</title>
        <authorList>
            <person name="Kwon S.-Y."/>
        </authorList>
    </citation>
    <scope>NUCLEOTIDE SEQUENCE [LARGE SCALE GENOMIC DNA]</scope>
    <source>
        <strain evidence="4">cv. Chang Bougi</strain>
        <strain evidence="3">cv. SW 3</strain>
        <tissue evidence="2">Leaf</tissue>
    </source>
</reference>
<evidence type="ECO:0000313" key="2">
    <source>
        <dbReference type="EMBL" id="TYK14706.1"/>
    </source>
</evidence>
<dbReference type="EMBL" id="SSTE01004817">
    <property type="protein sequence ID" value="KAA0061353.1"/>
    <property type="molecule type" value="Genomic_DNA"/>
</dbReference>
<organism evidence="2 4">
    <name type="scientific">Cucumis melo var. makuwa</name>
    <name type="common">Oriental melon</name>
    <dbReference type="NCBI Taxonomy" id="1194695"/>
    <lineage>
        <taxon>Eukaryota</taxon>
        <taxon>Viridiplantae</taxon>
        <taxon>Streptophyta</taxon>
        <taxon>Embryophyta</taxon>
        <taxon>Tracheophyta</taxon>
        <taxon>Spermatophyta</taxon>
        <taxon>Magnoliopsida</taxon>
        <taxon>eudicotyledons</taxon>
        <taxon>Gunneridae</taxon>
        <taxon>Pentapetalae</taxon>
        <taxon>rosids</taxon>
        <taxon>fabids</taxon>
        <taxon>Cucurbitales</taxon>
        <taxon>Cucurbitaceae</taxon>
        <taxon>Benincaseae</taxon>
        <taxon>Cucumis</taxon>
    </lineage>
</organism>
<dbReference type="EMBL" id="SSTD01009149">
    <property type="protein sequence ID" value="TYK14706.1"/>
    <property type="molecule type" value="Genomic_DNA"/>
</dbReference>